<dbReference type="PATRIC" id="fig|1280946.3.peg.3223"/>
<comment type="caution">
    <text evidence="2">The sequence shown here is derived from an EMBL/GenBank/DDBJ whole genome shotgun (WGS) entry which is preliminary data.</text>
</comment>
<proteinExistence type="predicted"/>
<feature type="transmembrane region" description="Helical" evidence="1">
    <location>
        <begin position="151"/>
        <end position="173"/>
    </location>
</feature>
<name>A0A062U5C8_9PROT</name>
<dbReference type="eggNOG" id="COG3152">
    <property type="taxonomic scope" value="Bacteria"/>
</dbReference>
<dbReference type="AlphaFoldDB" id="A0A062U5C8"/>
<evidence type="ECO:0008006" key="4">
    <source>
        <dbReference type="Google" id="ProtNLM"/>
    </source>
</evidence>
<dbReference type="Pfam" id="PF05656">
    <property type="entry name" value="DUF805"/>
    <property type="match status" value="1"/>
</dbReference>
<feature type="transmembrane region" description="Helical" evidence="1">
    <location>
        <begin position="185"/>
        <end position="205"/>
    </location>
</feature>
<dbReference type="EMBL" id="AWFF01000087">
    <property type="protein sequence ID" value="KCZ51345.1"/>
    <property type="molecule type" value="Genomic_DNA"/>
</dbReference>
<dbReference type="OrthoDB" id="9812349at2"/>
<dbReference type="InterPro" id="IPR008523">
    <property type="entry name" value="DUF805"/>
</dbReference>
<evidence type="ECO:0000256" key="1">
    <source>
        <dbReference type="SAM" id="Phobius"/>
    </source>
</evidence>
<dbReference type="PANTHER" id="PTHR34980:SF2">
    <property type="entry name" value="INNER MEMBRANE PROTEIN YHAH-RELATED"/>
    <property type="match status" value="1"/>
</dbReference>
<feature type="transmembrane region" description="Helical" evidence="1">
    <location>
        <begin position="116"/>
        <end position="139"/>
    </location>
</feature>
<dbReference type="RefSeq" id="WP_051601671.1">
    <property type="nucleotide sequence ID" value="NZ_AWFF01000087.1"/>
</dbReference>
<dbReference type="STRING" id="1280946.HY29_05630"/>
<dbReference type="Proteomes" id="UP000027037">
    <property type="component" value="Unassembled WGS sequence"/>
</dbReference>
<evidence type="ECO:0000313" key="3">
    <source>
        <dbReference type="Proteomes" id="UP000027037"/>
    </source>
</evidence>
<dbReference type="GO" id="GO:0005886">
    <property type="term" value="C:plasma membrane"/>
    <property type="evidence" value="ECO:0007669"/>
    <property type="project" value="TreeGrafter"/>
</dbReference>
<protein>
    <recommendedName>
        <fullName evidence="4">DUF805 domain-containing protein</fullName>
    </recommendedName>
</protein>
<keyword evidence="1" id="KW-1133">Transmembrane helix</keyword>
<evidence type="ECO:0000313" key="2">
    <source>
        <dbReference type="EMBL" id="KCZ51345.1"/>
    </source>
</evidence>
<keyword evidence="1" id="KW-0472">Membrane</keyword>
<sequence>MRGQVLKADSNNGQGLILGDDGVRYSFTQQEARDGNRLVPGHTVDFVPTGGEARDIYLLGAGHAAAPSAAQPSYVHPANTYSPPVTQKSEGIFTYFLRAISVRYFKFTGRARRREYWGYVLFSWLVTVMAFVVDIAIMASLSEMASSSDAFFFPIFTTLWVLYNIIPGISVTVRRLHDQDLSGWMYLLNFIPYIGWLIVLVFMFIDSRADPNKHGPSPKYGIRSTADTFA</sequence>
<keyword evidence="1" id="KW-0812">Transmembrane</keyword>
<gene>
    <name evidence="2" type="ORF">HY29_05630</name>
</gene>
<accession>A0A062U5C8</accession>
<reference evidence="2 3" key="1">
    <citation type="journal article" date="2014" name="Antonie Van Leeuwenhoek">
        <title>Hyphomonas beringensis sp. nov. and Hyphomonas chukchiensis sp. nov., isolated from surface seawater of the Bering Sea and Chukchi Sea.</title>
        <authorList>
            <person name="Li C."/>
            <person name="Lai Q."/>
            <person name="Li G."/>
            <person name="Dong C."/>
            <person name="Wang J."/>
            <person name="Liao Y."/>
            <person name="Shao Z."/>
        </authorList>
    </citation>
    <scope>NUCLEOTIDE SEQUENCE [LARGE SCALE GENOMIC DNA]</scope>
    <source>
        <strain evidence="2 3">25B14_1</strain>
    </source>
</reference>
<keyword evidence="3" id="KW-1185">Reference proteome</keyword>
<dbReference type="PANTHER" id="PTHR34980">
    <property type="entry name" value="INNER MEMBRANE PROTEIN-RELATED-RELATED"/>
    <property type="match status" value="1"/>
</dbReference>
<organism evidence="2 3">
    <name type="scientific">Hyphomonas beringensis</name>
    <dbReference type="NCBI Taxonomy" id="1280946"/>
    <lineage>
        <taxon>Bacteria</taxon>
        <taxon>Pseudomonadati</taxon>
        <taxon>Pseudomonadota</taxon>
        <taxon>Alphaproteobacteria</taxon>
        <taxon>Hyphomonadales</taxon>
        <taxon>Hyphomonadaceae</taxon>
        <taxon>Hyphomonas</taxon>
    </lineage>
</organism>